<sequence length="21" mass="2627">MRAPLHLVHRKRKTWKKNGRN</sequence>
<reference evidence="2" key="2">
    <citation type="journal article" date="2015" name="Fish Shellfish Immunol.">
        <title>Early steps in the European eel (Anguilla anguilla)-Vibrio vulnificus interaction in the gills: Role of the RtxA13 toxin.</title>
        <authorList>
            <person name="Callol A."/>
            <person name="Pajuelo D."/>
            <person name="Ebbesson L."/>
            <person name="Teles M."/>
            <person name="MacKenzie S."/>
            <person name="Amaro C."/>
        </authorList>
    </citation>
    <scope>NUCLEOTIDE SEQUENCE</scope>
</reference>
<dbReference type="EMBL" id="GBXM01054370">
    <property type="protein sequence ID" value="JAH54207.1"/>
    <property type="molecule type" value="Transcribed_RNA"/>
</dbReference>
<reference evidence="2" key="1">
    <citation type="submission" date="2014-11" db="EMBL/GenBank/DDBJ databases">
        <authorList>
            <person name="Amaro Gonzalez C."/>
        </authorList>
    </citation>
    <scope>NUCLEOTIDE SEQUENCE</scope>
</reference>
<evidence type="ECO:0000313" key="2">
    <source>
        <dbReference type="EMBL" id="JAH54207.1"/>
    </source>
</evidence>
<accession>A0A0E9TL41</accession>
<name>A0A0E9TL41_ANGAN</name>
<feature type="compositionally biased region" description="Basic residues" evidence="1">
    <location>
        <begin position="7"/>
        <end position="21"/>
    </location>
</feature>
<protein>
    <submittedName>
        <fullName evidence="2">Uncharacterized protein</fullName>
    </submittedName>
</protein>
<organism evidence="2">
    <name type="scientific">Anguilla anguilla</name>
    <name type="common">European freshwater eel</name>
    <name type="synonym">Muraena anguilla</name>
    <dbReference type="NCBI Taxonomy" id="7936"/>
    <lineage>
        <taxon>Eukaryota</taxon>
        <taxon>Metazoa</taxon>
        <taxon>Chordata</taxon>
        <taxon>Craniata</taxon>
        <taxon>Vertebrata</taxon>
        <taxon>Euteleostomi</taxon>
        <taxon>Actinopterygii</taxon>
        <taxon>Neopterygii</taxon>
        <taxon>Teleostei</taxon>
        <taxon>Anguilliformes</taxon>
        <taxon>Anguillidae</taxon>
        <taxon>Anguilla</taxon>
    </lineage>
</organism>
<dbReference type="AlphaFoldDB" id="A0A0E9TL41"/>
<feature type="region of interest" description="Disordered" evidence="1">
    <location>
        <begin position="1"/>
        <end position="21"/>
    </location>
</feature>
<evidence type="ECO:0000256" key="1">
    <source>
        <dbReference type="SAM" id="MobiDB-lite"/>
    </source>
</evidence>
<proteinExistence type="predicted"/>